<dbReference type="AlphaFoldDB" id="A0AAI8DJX5"/>
<dbReference type="Pfam" id="PF04203">
    <property type="entry name" value="Sortase"/>
    <property type="match status" value="1"/>
</dbReference>
<dbReference type="RefSeq" id="WP_058590969.1">
    <property type="nucleotide sequence ID" value="NZ_CP022046.2"/>
</dbReference>
<dbReference type="PROSITE" id="PS51257">
    <property type="entry name" value="PROKAR_LIPOPROTEIN"/>
    <property type="match status" value="1"/>
</dbReference>
<dbReference type="EMBL" id="CP022046">
    <property type="protein sequence ID" value="ASE35434.1"/>
    <property type="molecule type" value="Genomic_DNA"/>
</dbReference>
<proteinExistence type="predicted"/>
<feature type="active site" description="Proton donor/acceptor" evidence="2">
    <location>
        <position position="105"/>
    </location>
</feature>
<dbReference type="GO" id="GO:0016787">
    <property type="term" value="F:hydrolase activity"/>
    <property type="evidence" value="ECO:0007669"/>
    <property type="project" value="UniProtKB-KW"/>
</dbReference>
<evidence type="ECO:0000313" key="3">
    <source>
        <dbReference type="EMBL" id="ASE35434.1"/>
    </source>
</evidence>
<sequence>MRKMITVLMTVLILSGCHNQMNHVDKKTSEEKNVQTVESKAFETYQKGIVPLKINIKRINVNHELDHTGTNQKNEMAVPKDIDTPSWFKDGFKVGELGNAVIAGHVDDGVNPGVFTNLHKLQKGDKVEVSDRNNKKLVFKVYDKKLYKLREAPVDKIFGYSSNRHLNLITCEGEYNTSLGSTPNRLVVYTKLING</sequence>
<dbReference type="Gene3D" id="2.40.260.10">
    <property type="entry name" value="Sortase"/>
    <property type="match status" value="1"/>
</dbReference>
<dbReference type="InterPro" id="IPR005754">
    <property type="entry name" value="Sortase"/>
</dbReference>
<dbReference type="CDD" id="cd05829">
    <property type="entry name" value="Sortase_F"/>
    <property type="match status" value="1"/>
</dbReference>
<name>A0AAI8DJX5_MAMSC</name>
<dbReference type="InterPro" id="IPR042001">
    <property type="entry name" value="Sortase_F"/>
</dbReference>
<organism evidence="3 4">
    <name type="scientific">Mammaliicoccus sciuri</name>
    <name type="common">Staphylococcus sciuri</name>
    <dbReference type="NCBI Taxonomy" id="1296"/>
    <lineage>
        <taxon>Bacteria</taxon>
        <taxon>Bacillati</taxon>
        <taxon>Bacillota</taxon>
        <taxon>Bacilli</taxon>
        <taxon>Bacillales</taxon>
        <taxon>Staphylococcaceae</taxon>
        <taxon>Mammaliicoccus</taxon>
    </lineage>
</organism>
<feature type="active site" description="Acyl-thioester intermediate" evidence="2">
    <location>
        <position position="171"/>
    </location>
</feature>
<dbReference type="KEGG" id="sscu:CEP64_12840"/>
<evidence type="ECO:0000256" key="1">
    <source>
        <dbReference type="ARBA" id="ARBA00022801"/>
    </source>
</evidence>
<evidence type="ECO:0000256" key="2">
    <source>
        <dbReference type="PIRSR" id="PIRSR605754-1"/>
    </source>
</evidence>
<accession>A0AAI8DJX5</accession>
<reference evidence="4" key="1">
    <citation type="submission" date="2017-06" db="EMBL/GenBank/DDBJ databases">
        <title>FDA dAtabase for Regulatory Grade micrObial Sequences (FDA-ARGOS): Supporting development and validation of Infectious Disease Dx tests.</title>
        <authorList>
            <person name="Goldberg B."/>
            <person name="Campos J."/>
            <person name="Tallon L."/>
            <person name="Sadzewicz L."/>
            <person name="Sengamalay N."/>
            <person name="Ott S."/>
            <person name="Godinez A."/>
            <person name="Nagaraj S."/>
            <person name="Vavikolanu K."/>
            <person name="Nadendla S."/>
            <person name="George J."/>
            <person name="Geyer C."/>
            <person name="Sichtig H."/>
        </authorList>
    </citation>
    <scope>NUCLEOTIDE SEQUENCE [LARGE SCALE GENOMIC DNA]</scope>
    <source>
        <strain evidence="4">FDAARGOS_285</strain>
    </source>
</reference>
<dbReference type="Proteomes" id="UP000197058">
    <property type="component" value="Chromosome"/>
</dbReference>
<gene>
    <name evidence="3" type="ORF">CEP64_12840</name>
</gene>
<dbReference type="InterPro" id="IPR023365">
    <property type="entry name" value="Sortase_dom-sf"/>
</dbReference>
<keyword evidence="1" id="KW-0378">Hydrolase</keyword>
<dbReference type="SUPFAM" id="SSF63817">
    <property type="entry name" value="Sortase"/>
    <property type="match status" value="1"/>
</dbReference>
<protein>
    <submittedName>
        <fullName evidence="3">Class F sortase</fullName>
    </submittedName>
</protein>
<evidence type="ECO:0000313" key="4">
    <source>
        <dbReference type="Proteomes" id="UP000197058"/>
    </source>
</evidence>